<feature type="compositionally biased region" description="Acidic residues" evidence="1">
    <location>
        <begin position="46"/>
        <end position="55"/>
    </location>
</feature>
<feature type="region of interest" description="Disordered" evidence="1">
    <location>
        <begin position="29"/>
        <end position="55"/>
    </location>
</feature>
<feature type="compositionally biased region" description="Basic residues" evidence="1">
    <location>
        <begin position="31"/>
        <end position="42"/>
    </location>
</feature>
<reference evidence="2 3" key="1">
    <citation type="submission" date="2008-07" db="EMBL/GenBank/DDBJ databases">
        <authorList>
            <person name="El-Sayed N."/>
            <person name="Caler E."/>
            <person name="Inman J."/>
            <person name="Amedeo P."/>
            <person name="Hass B."/>
            <person name="Wortman J."/>
        </authorList>
    </citation>
    <scope>NUCLEOTIDE SEQUENCE [LARGE SCALE GENOMIC DNA]</scope>
    <source>
        <strain evidence="3">ATCC 50983 / TXsc</strain>
    </source>
</reference>
<gene>
    <name evidence="2" type="ORF">Pmar_PMAR005681</name>
</gene>
<evidence type="ECO:0000256" key="1">
    <source>
        <dbReference type="SAM" id="MobiDB-lite"/>
    </source>
</evidence>
<keyword evidence="3" id="KW-1185">Reference proteome</keyword>
<evidence type="ECO:0000313" key="2">
    <source>
        <dbReference type="EMBL" id="EER13288.1"/>
    </source>
</evidence>
<dbReference type="RefSeq" id="XP_002781493.1">
    <property type="nucleotide sequence ID" value="XM_002781447.1"/>
</dbReference>
<name>C5KQF5_PERM5</name>
<organism evidence="3">
    <name type="scientific">Perkinsus marinus (strain ATCC 50983 / TXsc)</name>
    <dbReference type="NCBI Taxonomy" id="423536"/>
    <lineage>
        <taxon>Eukaryota</taxon>
        <taxon>Sar</taxon>
        <taxon>Alveolata</taxon>
        <taxon>Perkinsozoa</taxon>
        <taxon>Perkinsea</taxon>
        <taxon>Perkinsida</taxon>
        <taxon>Perkinsidae</taxon>
        <taxon>Perkinsus</taxon>
    </lineage>
</organism>
<evidence type="ECO:0000313" key="3">
    <source>
        <dbReference type="Proteomes" id="UP000007800"/>
    </source>
</evidence>
<dbReference type="InParanoid" id="C5KQF5"/>
<dbReference type="AlphaFoldDB" id="C5KQF5"/>
<feature type="non-terminal residue" evidence="2">
    <location>
        <position position="1"/>
    </location>
</feature>
<feature type="non-terminal residue" evidence="2">
    <location>
        <position position="269"/>
    </location>
</feature>
<sequence>ILFRGVVELLNAEDVHKILHFEVTAKTGSRPAKRAKPKKRSRTQSAEEEGEGEEAAEGIIRQRDDFYQNFLTDYNMTKLLEPSRGCFIEAVEILRLLSPAAYKHVKDKVVRFVKSTSSKSTKKVEVDDGEDQNYYYGMLRLASAWDVSKDAITNLAKRISACSTIINSKADVRRQVEVVNNSLKALNGPLRAILDLRLPSEYLLPLQDPAVELIQSLVVFAVILITAGLMLQVDRLPFGLPIEAQGDICSAFSLAIYTLLSVRLQAAHP</sequence>
<accession>C5KQF5</accession>
<protein>
    <submittedName>
        <fullName evidence="2">Uncharacterized protein</fullName>
    </submittedName>
</protein>
<dbReference type="GeneID" id="9057253"/>
<proteinExistence type="predicted"/>
<dbReference type="EMBL" id="GG675376">
    <property type="protein sequence ID" value="EER13288.1"/>
    <property type="molecule type" value="Genomic_DNA"/>
</dbReference>
<dbReference type="Proteomes" id="UP000007800">
    <property type="component" value="Unassembled WGS sequence"/>
</dbReference>